<accession>A0A1Y1CPS7</accession>
<gene>
    <name evidence="1" type="ORF">ALGA_3660</name>
</gene>
<protein>
    <submittedName>
        <fullName evidence="1">Dodecin</fullName>
    </submittedName>
</protein>
<evidence type="ECO:0000313" key="2">
    <source>
        <dbReference type="Proteomes" id="UP000218267"/>
    </source>
</evidence>
<organism evidence="1 2">
    <name type="scientific">Labilibaculum antarcticum</name>
    <dbReference type="NCBI Taxonomy" id="1717717"/>
    <lineage>
        <taxon>Bacteria</taxon>
        <taxon>Pseudomonadati</taxon>
        <taxon>Bacteroidota</taxon>
        <taxon>Bacteroidia</taxon>
        <taxon>Marinilabiliales</taxon>
        <taxon>Marinifilaceae</taxon>
        <taxon>Labilibaculum</taxon>
    </lineage>
</organism>
<dbReference type="Proteomes" id="UP000218267">
    <property type="component" value="Chromosome"/>
</dbReference>
<dbReference type="InterPro" id="IPR036694">
    <property type="entry name" value="Dodecin-like_sf"/>
</dbReference>
<dbReference type="Gene3D" id="3.30.1660.10">
    <property type="entry name" value="Flavin-binding protein dodecin"/>
    <property type="match status" value="1"/>
</dbReference>
<dbReference type="Pfam" id="PF07311">
    <property type="entry name" value="Dodecin"/>
    <property type="match status" value="1"/>
</dbReference>
<dbReference type="EMBL" id="AP018042">
    <property type="protein sequence ID" value="BAX81952.1"/>
    <property type="molecule type" value="Genomic_DNA"/>
</dbReference>
<dbReference type="PANTHER" id="PTHR39324:SF1">
    <property type="entry name" value="CALCIUM DODECIN"/>
    <property type="match status" value="1"/>
</dbReference>
<name>A0A1Y1CPS7_9BACT</name>
<sequence>MSILKVIEVMASSKISWEDATKNAVKTAAKTIKEIRSVYVQDMSAIVDKNDITEYRVNVKITFQLLN</sequence>
<keyword evidence="2" id="KW-1185">Reference proteome</keyword>
<dbReference type="InterPro" id="IPR009923">
    <property type="entry name" value="Dodecin"/>
</dbReference>
<dbReference type="KEGG" id="mbas:ALGA_3660"/>
<reference evidence="1 2" key="1">
    <citation type="journal article" date="2018" name="Mar. Genomics">
        <title>Complete genome sequence of Marinifilaceae bacterium strain SPP2, isolated from the Antarctic marine sediment.</title>
        <authorList>
            <person name="Watanabe M."/>
            <person name="Kojima H."/>
            <person name="Fukui M."/>
        </authorList>
    </citation>
    <scope>NUCLEOTIDE SEQUENCE [LARGE SCALE GENOMIC DNA]</scope>
    <source>
        <strain evidence="1 2">SPP2</strain>
    </source>
</reference>
<proteinExistence type="predicted"/>
<dbReference type="RefSeq" id="WP_096431837.1">
    <property type="nucleotide sequence ID" value="NZ_AP018042.1"/>
</dbReference>
<dbReference type="PANTHER" id="PTHR39324">
    <property type="entry name" value="CALCIUM DODECIN"/>
    <property type="match status" value="1"/>
</dbReference>
<evidence type="ECO:0000313" key="1">
    <source>
        <dbReference type="EMBL" id="BAX81952.1"/>
    </source>
</evidence>
<reference evidence="2" key="2">
    <citation type="journal article" date="2020" name="Antonie Van Leeuwenhoek">
        <title>Labilibaculum antarcticum sp. nov., a novel facultative anaerobic, psychrotorelant bacterium isolated from marine sediment of Antarctica.</title>
        <authorList>
            <person name="Watanabe M."/>
            <person name="Kojima H."/>
            <person name="Fukui M."/>
        </authorList>
    </citation>
    <scope>NUCLEOTIDE SEQUENCE [LARGE SCALE GENOMIC DNA]</scope>
    <source>
        <strain evidence="2">SPP2</strain>
    </source>
</reference>
<dbReference type="InterPro" id="IPR025543">
    <property type="entry name" value="Dodecin-like"/>
</dbReference>
<dbReference type="AlphaFoldDB" id="A0A1Y1CPS7"/>
<dbReference type="OrthoDB" id="1525133at2"/>
<dbReference type="SUPFAM" id="SSF89807">
    <property type="entry name" value="Dodecin-like"/>
    <property type="match status" value="1"/>
</dbReference>